<name>A0A1V5ZR10_9BACT</name>
<comment type="caution">
    <text evidence="3">The sequence shown here is derived from an EMBL/GenBank/DDBJ whole genome shotgun (WGS) entry which is preliminary data.</text>
</comment>
<proteinExistence type="predicted"/>
<dbReference type="PROSITE" id="PS50943">
    <property type="entry name" value="HTH_CROC1"/>
    <property type="match status" value="1"/>
</dbReference>
<dbReference type="InterPro" id="IPR010982">
    <property type="entry name" value="Lambda_DNA-bd_dom_sf"/>
</dbReference>
<dbReference type="AlphaFoldDB" id="A0A1V5ZR10"/>
<protein>
    <submittedName>
        <fullName evidence="3">Helix-turn-helix domain protein</fullName>
    </submittedName>
</protein>
<dbReference type="PANTHER" id="PTHR46558:SF4">
    <property type="entry name" value="DNA-BIDING PHAGE PROTEIN"/>
    <property type="match status" value="1"/>
</dbReference>
<dbReference type="InterPro" id="IPR025272">
    <property type="entry name" value="SocA_Panacea"/>
</dbReference>
<dbReference type="SUPFAM" id="SSF47413">
    <property type="entry name" value="lambda repressor-like DNA-binding domains"/>
    <property type="match status" value="1"/>
</dbReference>
<keyword evidence="1" id="KW-0238">DNA-binding</keyword>
<dbReference type="Proteomes" id="UP000485621">
    <property type="component" value="Unassembled WGS sequence"/>
</dbReference>
<reference evidence="3" key="1">
    <citation type="submission" date="2017-02" db="EMBL/GenBank/DDBJ databases">
        <title>Delving into the versatile metabolic prowess of the omnipresent phylum Bacteroidetes.</title>
        <authorList>
            <person name="Nobu M.K."/>
            <person name="Mei R."/>
            <person name="Narihiro T."/>
            <person name="Kuroda K."/>
            <person name="Liu W.-T."/>
        </authorList>
    </citation>
    <scope>NUCLEOTIDE SEQUENCE</scope>
    <source>
        <strain evidence="3">ADurb.Bin160</strain>
    </source>
</reference>
<dbReference type="PANTHER" id="PTHR46558">
    <property type="entry name" value="TRACRIPTIONAL REGULATORY PROTEIN-RELATED-RELATED"/>
    <property type="match status" value="1"/>
</dbReference>
<gene>
    <name evidence="3" type="ORF">BWY04_00308</name>
</gene>
<organism evidence="3">
    <name type="scientific">candidate division CPR1 bacterium ADurb.Bin160</name>
    <dbReference type="NCBI Taxonomy" id="1852826"/>
    <lineage>
        <taxon>Bacteria</taxon>
        <taxon>candidate division CPR1</taxon>
    </lineage>
</organism>
<dbReference type="SMART" id="SM00530">
    <property type="entry name" value="HTH_XRE"/>
    <property type="match status" value="1"/>
</dbReference>
<dbReference type="CDD" id="cd00093">
    <property type="entry name" value="HTH_XRE"/>
    <property type="match status" value="1"/>
</dbReference>
<dbReference type="Pfam" id="PF12844">
    <property type="entry name" value="HTH_19"/>
    <property type="match status" value="1"/>
</dbReference>
<sequence>MDYLSKKIKTLRNYANLSQAQMANLLKISRVTYANIESGKRDLKKNEIEKIAHIFELSIENLLEKPVEKTKITKNHPLNKMIQTILYILSQCAGKPNVGKIVLNKLLYFADFNHYEKYWTSITGDLYIKMPM</sequence>
<accession>A0A1V5ZR10</accession>
<evidence type="ECO:0000259" key="2">
    <source>
        <dbReference type="PROSITE" id="PS50943"/>
    </source>
</evidence>
<dbReference type="GO" id="GO:0003677">
    <property type="term" value="F:DNA binding"/>
    <property type="evidence" value="ECO:0007669"/>
    <property type="project" value="UniProtKB-KW"/>
</dbReference>
<dbReference type="Gene3D" id="1.10.260.40">
    <property type="entry name" value="lambda repressor-like DNA-binding domains"/>
    <property type="match status" value="1"/>
</dbReference>
<dbReference type="EMBL" id="MWDB01000004">
    <property type="protein sequence ID" value="OQB42244.1"/>
    <property type="molecule type" value="Genomic_DNA"/>
</dbReference>
<dbReference type="InterPro" id="IPR001387">
    <property type="entry name" value="Cro/C1-type_HTH"/>
</dbReference>
<feature type="domain" description="HTH cro/C1-type" evidence="2">
    <location>
        <begin position="8"/>
        <end position="62"/>
    </location>
</feature>
<evidence type="ECO:0000256" key="1">
    <source>
        <dbReference type="ARBA" id="ARBA00023125"/>
    </source>
</evidence>
<evidence type="ECO:0000313" key="3">
    <source>
        <dbReference type="EMBL" id="OQB42244.1"/>
    </source>
</evidence>
<dbReference type="Pfam" id="PF13274">
    <property type="entry name" value="SocA_Panacea"/>
    <property type="match status" value="1"/>
</dbReference>